<keyword evidence="7" id="KW-0282">Flagellum</keyword>
<feature type="domain" description="Flagellin N-terminal" evidence="6">
    <location>
        <begin position="3"/>
        <end position="140"/>
    </location>
</feature>
<name>A0A3E0H2L5_9GAMM</name>
<keyword evidence="5" id="KW-0975">Bacterial flagellum</keyword>
<accession>A0A3E0H2L5</accession>
<dbReference type="GO" id="GO:0005198">
    <property type="term" value="F:structural molecule activity"/>
    <property type="evidence" value="ECO:0007669"/>
    <property type="project" value="InterPro"/>
</dbReference>
<dbReference type="GO" id="GO:0009424">
    <property type="term" value="C:bacterial-type flagellum hook"/>
    <property type="evidence" value="ECO:0007669"/>
    <property type="project" value="InterPro"/>
</dbReference>
<evidence type="ECO:0000313" key="8">
    <source>
        <dbReference type="Proteomes" id="UP000256774"/>
    </source>
</evidence>
<protein>
    <submittedName>
        <fullName evidence="7">Flagellar hook-associated protein 3 FlgL</fullName>
    </submittedName>
</protein>
<dbReference type="PANTHER" id="PTHR42792">
    <property type="entry name" value="FLAGELLIN"/>
    <property type="match status" value="1"/>
</dbReference>
<evidence type="ECO:0000259" key="6">
    <source>
        <dbReference type="Pfam" id="PF00669"/>
    </source>
</evidence>
<evidence type="ECO:0000313" key="7">
    <source>
        <dbReference type="EMBL" id="REH36749.1"/>
    </source>
</evidence>
<keyword evidence="7" id="KW-0969">Cilium</keyword>
<evidence type="ECO:0000256" key="5">
    <source>
        <dbReference type="ARBA" id="ARBA00023143"/>
    </source>
</evidence>
<evidence type="ECO:0000256" key="1">
    <source>
        <dbReference type="ARBA" id="ARBA00004365"/>
    </source>
</evidence>
<dbReference type="AlphaFoldDB" id="A0A3E0H2L5"/>
<comment type="caution">
    <text evidence="7">The sequence shown here is derived from an EMBL/GenBank/DDBJ whole genome shotgun (WGS) entry which is preliminary data.</text>
</comment>
<dbReference type="InterPro" id="IPR001029">
    <property type="entry name" value="Flagellin_N"/>
</dbReference>
<gene>
    <name evidence="7" type="ORF">DFR26_1885</name>
</gene>
<dbReference type="InterPro" id="IPR001492">
    <property type="entry name" value="Flagellin"/>
</dbReference>
<reference evidence="7 8" key="1">
    <citation type="submission" date="2018-08" db="EMBL/GenBank/DDBJ databases">
        <title>Genomic Encyclopedia of Type Strains, Phase IV (KMG-IV): sequencing the most valuable type-strain genomes for metagenomic binning, comparative biology and taxonomic classification.</title>
        <authorList>
            <person name="Goeker M."/>
        </authorList>
    </citation>
    <scope>NUCLEOTIDE SEQUENCE [LARGE SCALE GENOMIC DNA]</scope>
    <source>
        <strain evidence="7 8">DSM 26022</strain>
    </source>
</reference>
<comment type="similarity">
    <text evidence="3">Belongs to the bacterial flagellin family.</text>
</comment>
<dbReference type="GO" id="GO:0071973">
    <property type="term" value="P:bacterial-type flagellum-dependent cell motility"/>
    <property type="evidence" value="ECO:0007669"/>
    <property type="project" value="InterPro"/>
</dbReference>
<dbReference type="Proteomes" id="UP000256774">
    <property type="component" value="Unassembled WGS sequence"/>
</dbReference>
<comment type="subcellular location">
    <subcellularLocation>
        <location evidence="1">Bacterial flagellum</location>
    </subcellularLocation>
    <subcellularLocation>
        <location evidence="2">Secreted</location>
    </subcellularLocation>
</comment>
<dbReference type="RefSeq" id="WP_181899038.1">
    <property type="nucleotide sequence ID" value="NZ_QUNR01000004.1"/>
</dbReference>
<evidence type="ECO:0000256" key="4">
    <source>
        <dbReference type="ARBA" id="ARBA00022525"/>
    </source>
</evidence>
<dbReference type="SUPFAM" id="SSF64518">
    <property type="entry name" value="Phase 1 flagellin"/>
    <property type="match status" value="1"/>
</dbReference>
<keyword evidence="8" id="KW-1185">Reference proteome</keyword>
<keyword evidence="7" id="KW-0966">Cell projection</keyword>
<proteinExistence type="inferred from homology"/>
<dbReference type="InterPro" id="IPR013384">
    <property type="entry name" value="Flagell_FlgL"/>
</dbReference>
<dbReference type="EMBL" id="QUNR01000004">
    <property type="protein sequence ID" value="REH36749.1"/>
    <property type="molecule type" value="Genomic_DNA"/>
</dbReference>
<dbReference type="Pfam" id="PF00669">
    <property type="entry name" value="Flagellin_N"/>
    <property type="match status" value="1"/>
</dbReference>
<evidence type="ECO:0000256" key="3">
    <source>
        <dbReference type="ARBA" id="ARBA00005709"/>
    </source>
</evidence>
<keyword evidence="4" id="KW-0964">Secreted</keyword>
<dbReference type="NCBIfam" id="TIGR02550">
    <property type="entry name" value="flagell_flgL"/>
    <property type="match status" value="1"/>
</dbReference>
<dbReference type="Gene3D" id="1.20.1330.10">
    <property type="entry name" value="f41 fragment of flagellin, N-terminal domain"/>
    <property type="match status" value="1"/>
</dbReference>
<organism evidence="7 8">
    <name type="scientific">Paraperlucidibaca baekdonensis</name>
    <dbReference type="NCBI Taxonomy" id="748120"/>
    <lineage>
        <taxon>Bacteria</taxon>
        <taxon>Pseudomonadati</taxon>
        <taxon>Pseudomonadota</taxon>
        <taxon>Gammaproteobacteria</taxon>
        <taxon>Moraxellales</taxon>
        <taxon>Moraxellaceae</taxon>
        <taxon>Paraperlucidibaca</taxon>
    </lineage>
</organism>
<evidence type="ECO:0000256" key="2">
    <source>
        <dbReference type="ARBA" id="ARBA00004613"/>
    </source>
</evidence>
<dbReference type="PANTHER" id="PTHR42792:SF1">
    <property type="entry name" value="FLAGELLAR HOOK-ASSOCIATED PROTEIN 3"/>
    <property type="match status" value="1"/>
</dbReference>
<dbReference type="GO" id="GO:0005576">
    <property type="term" value="C:extracellular region"/>
    <property type="evidence" value="ECO:0007669"/>
    <property type="project" value="UniProtKB-SubCell"/>
</dbReference>
<sequence>MRISTQQIYRQSIGNMMEQQIQLTKTQQQVATGKRFQNASEDPVAAQQSLAMQRSLDRLAQYDKQSVLVDGRLREEENAVTSSVQVLQRVRELVVGANNGTQSNDSRAATAAEIREQVKSLMQLANSQDGNGHYLFGGYQDDTAPYSFDDASQAVQTNTHAGQRLVSIGPGRQVADGDTGAAVFQQVPANATDVAAGQIDLFTALSQIATALETPRSGGLEPVVPPTVPADPTEPYNLSDSTTTVDGLNKVLAKSLVVLDRGLDHLSDVRTSIGVRLNQIDQQSETNASSSLQLSALKADNEDIDIAEAYSRLSLQISGLQAAQKAYVQVQGLSLFNYL</sequence>